<dbReference type="InterPro" id="IPR000172">
    <property type="entry name" value="GMC_OxRdtase_N"/>
</dbReference>
<keyword evidence="3 4" id="KW-0274">FAD</keyword>
<dbReference type="PROSITE" id="PS00623">
    <property type="entry name" value="GMC_OXRED_1"/>
    <property type="match status" value="1"/>
</dbReference>
<evidence type="ECO:0000259" key="6">
    <source>
        <dbReference type="PROSITE" id="PS00624"/>
    </source>
</evidence>
<sequence>MEESYDFIVVGAGASGAVLASRLAHTPVAPSVLLAEAGSSNSDAANLSAADRFTVAFAPNSPLNWGYKTVPQNHLSGQEVDYSRGKGLGGSTAINFCGWTVGPKDDYDEWADLVEDERFGWKNVDRVLKRVENLDATIPDTTMRKQLNAKSKEHSNSGNLHLSYGNAWVPDIADIFTAAEQSGHSINADVNNGNPIGMGIGSVCIANGIRATSASAYLSQPPSNLKILPDAPIARILFEGKRAVGVETIDGRRLLARKEVIVSGGALNTPQLLMLSGIGPAEELKKYNIPTVANLPMVGRNLQDHCFSAAGVVLKKDPNAQVSPDSQSPTPMGWFKLPSVTSSPEFQSLPLRTQKHMYKPTIPAVEVATHSPASFFDYEPTETTTHFGAICLIMNPQSRGTVTLRSSNPSDTPLIDPKFLTHPFDRLVLIEGVREIMRILSAPVYASRTVQKLGPQDDSDESIWDSITGNLRSSWHMSGTACMGLNAEEAVVNSSFKVFGLEACRVVDLSVCPFVINAHTQSTAYVLGEIAAEVLAEEYGLGEVRISEKVVQSSKEKL</sequence>
<protein>
    <submittedName>
        <fullName evidence="7">GMC oxidoreductase</fullName>
    </submittedName>
</protein>
<keyword evidence="4" id="KW-0285">Flavoprotein</keyword>
<dbReference type="InterPro" id="IPR036188">
    <property type="entry name" value="FAD/NAD-bd_sf"/>
</dbReference>
<feature type="domain" description="Glucose-methanol-choline oxidoreductase N-terminal" evidence="5">
    <location>
        <begin position="85"/>
        <end position="108"/>
    </location>
</feature>
<name>A0A6G1K350_9PLEO</name>
<dbReference type="InterPro" id="IPR012132">
    <property type="entry name" value="GMC_OxRdtase"/>
</dbReference>
<dbReference type="Pfam" id="PF05199">
    <property type="entry name" value="GMC_oxred_C"/>
    <property type="match status" value="1"/>
</dbReference>
<evidence type="ECO:0000256" key="1">
    <source>
        <dbReference type="ARBA" id="ARBA00010790"/>
    </source>
</evidence>
<feature type="active site" description="Proton donor" evidence="2">
    <location>
        <position position="476"/>
    </location>
</feature>
<dbReference type="Proteomes" id="UP000799428">
    <property type="component" value="Unassembled WGS sequence"/>
</dbReference>
<dbReference type="GO" id="GO:0050660">
    <property type="term" value="F:flavin adenine dinucleotide binding"/>
    <property type="evidence" value="ECO:0007669"/>
    <property type="project" value="InterPro"/>
</dbReference>
<feature type="binding site" evidence="3">
    <location>
        <begin position="475"/>
        <end position="476"/>
    </location>
    <ligand>
        <name>FAD</name>
        <dbReference type="ChEBI" id="CHEBI:57692"/>
    </ligand>
</feature>
<dbReference type="AlphaFoldDB" id="A0A6G1K350"/>
<evidence type="ECO:0000259" key="5">
    <source>
        <dbReference type="PROSITE" id="PS00623"/>
    </source>
</evidence>
<keyword evidence="8" id="KW-1185">Reference proteome</keyword>
<comment type="cofactor">
    <cofactor evidence="3">
        <name>FAD</name>
        <dbReference type="ChEBI" id="CHEBI:57692"/>
    </cofactor>
</comment>
<feature type="active site" description="Proton acceptor" evidence="2">
    <location>
        <position position="519"/>
    </location>
</feature>
<proteinExistence type="inferred from homology"/>
<dbReference type="GO" id="GO:0016614">
    <property type="term" value="F:oxidoreductase activity, acting on CH-OH group of donors"/>
    <property type="evidence" value="ECO:0007669"/>
    <property type="project" value="InterPro"/>
</dbReference>
<dbReference type="PANTHER" id="PTHR11552">
    <property type="entry name" value="GLUCOSE-METHANOL-CHOLINE GMC OXIDOREDUCTASE"/>
    <property type="match status" value="1"/>
</dbReference>
<dbReference type="SUPFAM" id="SSF51905">
    <property type="entry name" value="FAD/NAD(P)-binding domain"/>
    <property type="match status" value="1"/>
</dbReference>
<evidence type="ECO:0000256" key="2">
    <source>
        <dbReference type="PIRSR" id="PIRSR000137-1"/>
    </source>
</evidence>
<dbReference type="OrthoDB" id="269227at2759"/>
<organism evidence="7 8">
    <name type="scientific">Pleomassaria siparia CBS 279.74</name>
    <dbReference type="NCBI Taxonomy" id="1314801"/>
    <lineage>
        <taxon>Eukaryota</taxon>
        <taxon>Fungi</taxon>
        <taxon>Dikarya</taxon>
        <taxon>Ascomycota</taxon>
        <taxon>Pezizomycotina</taxon>
        <taxon>Dothideomycetes</taxon>
        <taxon>Pleosporomycetidae</taxon>
        <taxon>Pleosporales</taxon>
        <taxon>Pleomassariaceae</taxon>
        <taxon>Pleomassaria</taxon>
    </lineage>
</organism>
<dbReference type="PIRSF" id="PIRSF000137">
    <property type="entry name" value="Alcohol_oxidase"/>
    <property type="match status" value="1"/>
</dbReference>
<dbReference type="PROSITE" id="PS00624">
    <property type="entry name" value="GMC_OXRED_2"/>
    <property type="match status" value="1"/>
</dbReference>
<evidence type="ECO:0000256" key="3">
    <source>
        <dbReference type="PIRSR" id="PIRSR000137-2"/>
    </source>
</evidence>
<dbReference type="PANTHER" id="PTHR11552:SF134">
    <property type="entry name" value="GLUCOSE-METHANOL-CHOLINE OXIDOREDUCTASE N-TERMINAL DOMAIN-CONTAINING PROTEIN"/>
    <property type="match status" value="1"/>
</dbReference>
<dbReference type="InterPro" id="IPR007867">
    <property type="entry name" value="GMC_OxRtase_C"/>
</dbReference>
<evidence type="ECO:0000313" key="7">
    <source>
        <dbReference type="EMBL" id="KAF2707170.1"/>
    </source>
</evidence>
<comment type="similarity">
    <text evidence="1 4">Belongs to the GMC oxidoreductase family.</text>
</comment>
<evidence type="ECO:0000313" key="8">
    <source>
        <dbReference type="Proteomes" id="UP000799428"/>
    </source>
</evidence>
<dbReference type="EMBL" id="MU005774">
    <property type="protein sequence ID" value="KAF2707170.1"/>
    <property type="molecule type" value="Genomic_DNA"/>
</dbReference>
<dbReference type="SUPFAM" id="SSF54373">
    <property type="entry name" value="FAD-linked reductases, C-terminal domain"/>
    <property type="match status" value="1"/>
</dbReference>
<dbReference type="Gene3D" id="3.50.50.60">
    <property type="entry name" value="FAD/NAD(P)-binding domain"/>
    <property type="match status" value="1"/>
</dbReference>
<accession>A0A6G1K350</accession>
<feature type="domain" description="Glucose-methanol-choline oxidoreductase N-terminal" evidence="6">
    <location>
        <begin position="265"/>
        <end position="279"/>
    </location>
</feature>
<evidence type="ECO:0000256" key="4">
    <source>
        <dbReference type="RuleBase" id="RU003968"/>
    </source>
</evidence>
<dbReference type="Pfam" id="PF00732">
    <property type="entry name" value="GMC_oxred_N"/>
    <property type="match status" value="1"/>
</dbReference>
<reference evidence="7" key="1">
    <citation type="journal article" date="2020" name="Stud. Mycol.">
        <title>101 Dothideomycetes genomes: a test case for predicting lifestyles and emergence of pathogens.</title>
        <authorList>
            <person name="Haridas S."/>
            <person name="Albert R."/>
            <person name="Binder M."/>
            <person name="Bloem J."/>
            <person name="Labutti K."/>
            <person name="Salamov A."/>
            <person name="Andreopoulos B."/>
            <person name="Baker S."/>
            <person name="Barry K."/>
            <person name="Bills G."/>
            <person name="Bluhm B."/>
            <person name="Cannon C."/>
            <person name="Castanera R."/>
            <person name="Culley D."/>
            <person name="Daum C."/>
            <person name="Ezra D."/>
            <person name="Gonzalez J."/>
            <person name="Henrissat B."/>
            <person name="Kuo A."/>
            <person name="Liang C."/>
            <person name="Lipzen A."/>
            <person name="Lutzoni F."/>
            <person name="Magnuson J."/>
            <person name="Mondo S."/>
            <person name="Nolan M."/>
            <person name="Ohm R."/>
            <person name="Pangilinan J."/>
            <person name="Park H.-J."/>
            <person name="Ramirez L."/>
            <person name="Alfaro M."/>
            <person name="Sun H."/>
            <person name="Tritt A."/>
            <person name="Yoshinaga Y."/>
            <person name="Zwiers L.-H."/>
            <person name="Turgeon B."/>
            <person name="Goodwin S."/>
            <person name="Spatafora J."/>
            <person name="Crous P."/>
            <person name="Grigoriev I."/>
        </authorList>
    </citation>
    <scope>NUCLEOTIDE SEQUENCE</scope>
    <source>
        <strain evidence="7">CBS 279.74</strain>
    </source>
</reference>
<dbReference type="Gene3D" id="3.30.560.10">
    <property type="entry name" value="Glucose Oxidase, domain 3"/>
    <property type="match status" value="1"/>
</dbReference>
<gene>
    <name evidence="7" type="ORF">K504DRAFT_492702</name>
</gene>